<evidence type="ECO:0000313" key="2">
    <source>
        <dbReference type="Proteomes" id="UP000054870"/>
    </source>
</evidence>
<organism evidence="1 2">
    <name type="scientific">Caballeronia catudaia</name>
    <dbReference type="NCBI Taxonomy" id="1777136"/>
    <lineage>
        <taxon>Bacteria</taxon>
        <taxon>Pseudomonadati</taxon>
        <taxon>Pseudomonadota</taxon>
        <taxon>Betaproteobacteria</taxon>
        <taxon>Burkholderiales</taxon>
        <taxon>Burkholderiaceae</taxon>
        <taxon>Caballeronia</taxon>
    </lineage>
</organism>
<gene>
    <name evidence="1" type="ORF">AWB75_06928</name>
</gene>
<dbReference type="InterPro" id="IPR029032">
    <property type="entry name" value="AhpD-like"/>
</dbReference>
<accession>A0A158DLR4</accession>
<reference evidence="1" key="1">
    <citation type="submission" date="2016-01" db="EMBL/GenBank/DDBJ databases">
        <authorList>
            <person name="Peeters C."/>
        </authorList>
    </citation>
    <scope>NUCLEOTIDE SEQUENCE [LARGE SCALE GENOMIC DNA]</scope>
    <source>
        <strain evidence="1">LMG 29318</strain>
    </source>
</reference>
<dbReference type="PANTHER" id="PTHR34846">
    <property type="entry name" value="4-CARBOXYMUCONOLACTONE DECARBOXYLASE FAMILY PROTEIN (AFU_ORTHOLOGUE AFUA_6G11590)"/>
    <property type="match status" value="1"/>
</dbReference>
<dbReference type="AlphaFoldDB" id="A0A158DLR4"/>
<dbReference type="RefSeq" id="WP_143746645.1">
    <property type="nucleotide sequence ID" value="NZ_FCOF02000080.1"/>
</dbReference>
<name>A0A158DLR4_9BURK</name>
<dbReference type="SUPFAM" id="SSF69118">
    <property type="entry name" value="AhpD-like"/>
    <property type="match status" value="1"/>
</dbReference>
<dbReference type="Gene3D" id="1.20.1290.10">
    <property type="entry name" value="AhpD-like"/>
    <property type="match status" value="2"/>
</dbReference>
<dbReference type="OrthoDB" id="9801997at2"/>
<keyword evidence="2" id="KW-1185">Reference proteome</keyword>
<dbReference type="EMBL" id="FCOF02000080">
    <property type="protein sequence ID" value="SAK95549.1"/>
    <property type="molecule type" value="Genomic_DNA"/>
</dbReference>
<evidence type="ECO:0000313" key="1">
    <source>
        <dbReference type="EMBL" id="SAK95549.1"/>
    </source>
</evidence>
<dbReference type="Proteomes" id="UP000054870">
    <property type="component" value="Unassembled WGS sequence"/>
</dbReference>
<dbReference type="PANTHER" id="PTHR34846:SF10">
    <property type="entry name" value="CYTOPLASMIC PROTEIN"/>
    <property type="match status" value="1"/>
</dbReference>
<proteinExistence type="predicted"/>
<evidence type="ECO:0008006" key="3">
    <source>
        <dbReference type="Google" id="ProtNLM"/>
    </source>
</evidence>
<comment type="caution">
    <text evidence="1">The sequence shown here is derived from an EMBL/GenBank/DDBJ whole genome shotgun (WGS) entry which is preliminary data.</text>
</comment>
<protein>
    <recommendedName>
        <fullName evidence="3">Alkylhydroperoxidase</fullName>
    </recommendedName>
</protein>
<sequence length="154" mass="17333">MPRLEQATRAGTPYFNVMDHRKDISKKWMEMDEFLRFGGTVDSDLKEEVRRAVAQKSGCKFCASLGDPQPHYDDPRVAAAVRFGTAVAQSPTGIADEVFEELRAHFSAEQIVELSCWVSFMYGAEMFGAIMQLDPATEAVKKMYATWLVQGKKK</sequence>